<accession>A0A328AV90</accession>
<evidence type="ECO:0000256" key="2">
    <source>
        <dbReference type="ARBA" id="ARBA00022475"/>
    </source>
</evidence>
<feature type="transmembrane region" description="Helical" evidence="6">
    <location>
        <begin position="41"/>
        <end position="69"/>
    </location>
</feature>
<evidence type="ECO:0008006" key="9">
    <source>
        <dbReference type="Google" id="ProtNLM"/>
    </source>
</evidence>
<dbReference type="PANTHER" id="PTHR30086:SF19">
    <property type="entry name" value="THREONINE EFFLUX PROTEIN"/>
    <property type="match status" value="1"/>
</dbReference>
<dbReference type="InterPro" id="IPR001123">
    <property type="entry name" value="LeuE-type"/>
</dbReference>
<gene>
    <name evidence="7" type="ORF">DJ021_01295</name>
</gene>
<organism evidence="7 8">
    <name type="scientific">Phenylobacterium hankyongense</name>
    <dbReference type="NCBI Taxonomy" id="1813876"/>
    <lineage>
        <taxon>Bacteria</taxon>
        <taxon>Pseudomonadati</taxon>
        <taxon>Pseudomonadota</taxon>
        <taxon>Alphaproteobacteria</taxon>
        <taxon>Caulobacterales</taxon>
        <taxon>Caulobacteraceae</taxon>
        <taxon>Phenylobacterium</taxon>
    </lineage>
</organism>
<comment type="caution">
    <text evidence="7">The sequence shown here is derived from an EMBL/GenBank/DDBJ whole genome shotgun (WGS) entry which is preliminary data.</text>
</comment>
<proteinExistence type="predicted"/>
<feature type="transmembrane region" description="Helical" evidence="6">
    <location>
        <begin position="188"/>
        <end position="204"/>
    </location>
</feature>
<keyword evidence="3 6" id="KW-0812">Transmembrane</keyword>
<feature type="transmembrane region" description="Helical" evidence="6">
    <location>
        <begin position="76"/>
        <end position="93"/>
    </location>
</feature>
<dbReference type="PANTHER" id="PTHR30086">
    <property type="entry name" value="ARGININE EXPORTER PROTEIN ARGO"/>
    <property type="match status" value="1"/>
</dbReference>
<dbReference type="EMBL" id="QFYP01000001">
    <property type="protein sequence ID" value="RAK58527.1"/>
    <property type="molecule type" value="Genomic_DNA"/>
</dbReference>
<keyword evidence="4 6" id="KW-1133">Transmembrane helix</keyword>
<dbReference type="AlphaFoldDB" id="A0A328AV90"/>
<evidence type="ECO:0000313" key="8">
    <source>
        <dbReference type="Proteomes" id="UP000249842"/>
    </source>
</evidence>
<evidence type="ECO:0000256" key="1">
    <source>
        <dbReference type="ARBA" id="ARBA00004651"/>
    </source>
</evidence>
<dbReference type="GO" id="GO:0015171">
    <property type="term" value="F:amino acid transmembrane transporter activity"/>
    <property type="evidence" value="ECO:0007669"/>
    <property type="project" value="TreeGrafter"/>
</dbReference>
<feature type="transmembrane region" description="Helical" evidence="6">
    <location>
        <begin position="113"/>
        <end position="137"/>
    </location>
</feature>
<keyword evidence="8" id="KW-1185">Reference proteome</keyword>
<reference evidence="8" key="1">
    <citation type="submission" date="2018-05" db="EMBL/GenBank/DDBJ databases">
        <authorList>
            <person name="Li X."/>
        </authorList>
    </citation>
    <scope>NUCLEOTIDE SEQUENCE [LARGE SCALE GENOMIC DNA]</scope>
    <source>
        <strain evidence="8">HKS-05</strain>
    </source>
</reference>
<dbReference type="Pfam" id="PF01810">
    <property type="entry name" value="LysE"/>
    <property type="match status" value="1"/>
</dbReference>
<evidence type="ECO:0000313" key="7">
    <source>
        <dbReference type="EMBL" id="RAK58527.1"/>
    </source>
</evidence>
<dbReference type="RefSeq" id="WP_111455819.1">
    <property type="nucleotide sequence ID" value="NZ_QFYP01000001.1"/>
</dbReference>
<keyword evidence="5 6" id="KW-0472">Membrane</keyword>
<name>A0A328AV90_9CAUL</name>
<evidence type="ECO:0000256" key="3">
    <source>
        <dbReference type="ARBA" id="ARBA00022692"/>
    </source>
</evidence>
<evidence type="ECO:0000256" key="5">
    <source>
        <dbReference type="ARBA" id="ARBA00023136"/>
    </source>
</evidence>
<dbReference type="GO" id="GO:0005886">
    <property type="term" value="C:plasma membrane"/>
    <property type="evidence" value="ECO:0007669"/>
    <property type="project" value="UniProtKB-SubCell"/>
</dbReference>
<feature type="transmembrane region" description="Helical" evidence="6">
    <location>
        <begin position="144"/>
        <end position="168"/>
    </location>
</feature>
<protein>
    <recommendedName>
        <fullName evidence="9">LysE family translocator</fullName>
    </recommendedName>
</protein>
<comment type="subcellular location">
    <subcellularLocation>
        <location evidence="1">Cell membrane</location>
        <topology evidence="1">Multi-pass membrane protein</topology>
    </subcellularLocation>
</comment>
<evidence type="ECO:0000256" key="6">
    <source>
        <dbReference type="SAM" id="Phobius"/>
    </source>
</evidence>
<evidence type="ECO:0000256" key="4">
    <source>
        <dbReference type="ARBA" id="ARBA00022989"/>
    </source>
</evidence>
<keyword evidence="2" id="KW-1003">Cell membrane</keyword>
<dbReference type="OrthoDB" id="9804822at2"/>
<dbReference type="Proteomes" id="UP000249842">
    <property type="component" value="Unassembled WGS sequence"/>
</dbReference>
<sequence length="205" mass="21337">MSTHLLGLASLFLVTLATSVIPGPSNFLTMRVAMRRGRGPAFAAALGTTAGCVLWCAAAALGLAALLAAAPWLYKVLRIGGGLYLLWFAVALWRSKAEPAATEPPPGAARAAFLQGLGICLTNPKSVLFFASIFSAYVGPDSPLWVHAAAVAVVVLTCLVWQVSLAWVLSVPKTAQAYAGAQRPLDRLAAVLMAAFGASLLWTFG</sequence>